<proteinExistence type="predicted"/>
<evidence type="ECO:0000313" key="2">
    <source>
        <dbReference type="EMBL" id="TZF80575.1"/>
    </source>
</evidence>
<evidence type="ECO:0000256" key="1">
    <source>
        <dbReference type="SAM" id="SignalP"/>
    </source>
</evidence>
<accession>A0A5D8YCY8</accession>
<sequence length="107" mass="11131">MIKFTAAVLVLTSSLAQAAGPPACAVPGKMEHWRADYCLAKVGTDDILAAQSCLETEEKVLFRSACTANLYYKRKICVLNAAAAGTSVEKCVADPAVVGPTVRNGGA</sequence>
<comment type="caution">
    <text evidence="2">The sequence shown here is derived from an EMBL/GenBank/DDBJ whole genome shotgun (WGS) entry which is preliminary data.</text>
</comment>
<dbReference type="EMBL" id="VTRV01000268">
    <property type="protein sequence ID" value="TZF80575.1"/>
    <property type="molecule type" value="Genomic_DNA"/>
</dbReference>
<dbReference type="AlphaFoldDB" id="A0A5D8YCY8"/>
<feature type="chain" id="PRO_5023098830" evidence="1">
    <location>
        <begin position="19"/>
        <end position="107"/>
    </location>
</feature>
<organism evidence="2 3">
    <name type="scientific">Cognatilysobacter lacus</name>
    <dbReference type="NCBI Taxonomy" id="1643323"/>
    <lineage>
        <taxon>Bacteria</taxon>
        <taxon>Pseudomonadati</taxon>
        <taxon>Pseudomonadota</taxon>
        <taxon>Gammaproteobacteria</taxon>
        <taxon>Lysobacterales</taxon>
        <taxon>Lysobacteraceae</taxon>
        <taxon>Cognatilysobacter</taxon>
    </lineage>
</organism>
<dbReference type="Proteomes" id="UP000323164">
    <property type="component" value="Unassembled WGS sequence"/>
</dbReference>
<dbReference type="RefSeq" id="WP_149353931.1">
    <property type="nucleotide sequence ID" value="NZ_VTRV01000268.1"/>
</dbReference>
<reference evidence="2 3" key="1">
    <citation type="submission" date="2019-08" db="EMBL/GenBank/DDBJ databases">
        <title>Draft genome sequence of Lysobacter sp. UKS-15.</title>
        <authorList>
            <person name="Im W.-T."/>
        </authorList>
    </citation>
    <scope>NUCLEOTIDE SEQUENCE [LARGE SCALE GENOMIC DNA]</scope>
    <source>
        <strain evidence="2 3">UKS-15</strain>
    </source>
</reference>
<protein>
    <submittedName>
        <fullName evidence="2">Uncharacterized protein</fullName>
    </submittedName>
</protein>
<dbReference type="OrthoDB" id="7284504at2"/>
<evidence type="ECO:0000313" key="3">
    <source>
        <dbReference type="Proteomes" id="UP000323164"/>
    </source>
</evidence>
<name>A0A5D8YCY8_9GAMM</name>
<keyword evidence="1" id="KW-0732">Signal</keyword>
<feature type="signal peptide" evidence="1">
    <location>
        <begin position="1"/>
        <end position="18"/>
    </location>
</feature>
<gene>
    <name evidence="2" type="ORF">FW784_13980</name>
</gene>
<keyword evidence="3" id="KW-1185">Reference proteome</keyword>